<keyword evidence="2 6" id="KW-0812">Transmembrane</keyword>
<evidence type="ECO:0000313" key="8">
    <source>
        <dbReference type="Ensembl" id="ENSAPOP00000011288.1"/>
    </source>
</evidence>
<reference evidence="8" key="2">
    <citation type="submission" date="2025-09" db="UniProtKB">
        <authorList>
            <consortium name="Ensembl"/>
        </authorList>
    </citation>
    <scope>IDENTIFICATION</scope>
</reference>
<dbReference type="AlphaFoldDB" id="A0A3Q1F399"/>
<feature type="transmembrane region" description="Helical" evidence="6">
    <location>
        <begin position="161"/>
        <end position="185"/>
    </location>
</feature>
<feature type="transmembrane region" description="Helical" evidence="6">
    <location>
        <begin position="79"/>
        <end position="98"/>
    </location>
</feature>
<keyword evidence="4 6" id="KW-0472">Membrane</keyword>
<dbReference type="GeneTree" id="ENSGT01030000234640"/>
<dbReference type="GO" id="GO:0007186">
    <property type="term" value="P:G protein-coupled receptor signaling pathway"/>
    <property type="evidence" value="ECO:0007669"/>
    <property type="project" value="InterPro"/>
</dbReference>
<dbReference type="GO" id="GO:0016020">
    <property type="term" value="C:membrane"/>
    <property type="evidence" value="ECO:0007669"/>
    <property type="project" value="UniProtKB-SubCell"/>
</dbReference>
<evidence type="ECO:0000256" key="1">
    <source>
        <dbReference type="ARBA" id="ARBA00004141"/>
    </source>
</evidence>
<dbReference type="PANTHER" id="PTHR26451">
    <property type="entry name" value="G_PROTEIN_RECEP_F1_2 DOMAIN-CONTAINING PROTEIN"/>
    <property type="match status" value="1"/>
</dbReference>
<evidence type="ECO:0000256" key="4">
    <source>
        <dbReference type="ARBA" id="ARBA00023136"/>
    </source>
</evidence>
<sequence length="274" mass="31731">MQAELNITYITLGGHVEGERYRYLYVFIMFNAYILIICCNASIVCVIVFNKSLHELTYVFIAALLLNSILYSTSIHPKLLIDFLSEISEFFLLSAMAYDRYMSICKPLQYPTIMRKTTVRVRCFAFLLLVFITLFTLTGIFCNNSIYILFCVIPRTLSINGVSILLNTVLLPMLFILFTYARILIISYQSGRDVRKKTAQTCFPHLLVLMSISCFSSYDIIIARLQFYFHSTARFIMTLKLIIYHPLFNPIIYGVKMKEISKHLKKLLCEGKLN</sequence>
<dbReference type="PROSITE" id="PS50262">
    <property type="entry name" value="G_PROTEIN_RECEP_F1_2"/>
    <property type="match status" value="1"/>
</dbReference>
<evidence type="ECO:0000256" key="5">
    <source>
        <dbReference type="ARBA" id="ARBA00023224"/>
    </source>
</evidence>
<evidence type="ECO:0000313" key="9">
    <source>
        <dbReference type="Proteomes" id="UP000257200"/>
    </source>
</evidence>
<protein>
    <recommendedName>
        <fullName evidence="7">G-protein coupled receptors family 1 profile domain-containing protein</fullName>
    </recommendedName>
</protein>
<dbReference type="InterPro" id="IPR052921">
    <property type="entry name" value="GPCR1_Superfamily_Member"/>
</dbReference>
<organism evidence="8 9">
    <name type="scientific">Acanthochromis polyacanthus</name>
    <name type="common">spiny chromis</name>
    <dbReference type="NCBI Taxonomy" id="80966"/>
    <lineage>
        <taxon>Eukaryota</taxon>
        <taxon>Metazoa</taxon>
        <taxon>Chordata</taxon>
        <taxon>Craniata</taxon>
        <taxon>Vertebrata</taxon>
        <taxon>Euteleostomi</taxon>
        <taxon>Actinopterygii</taxon>
        <taxon>Neopterygii</taxon>
        <taxon>Teleostei</taxon>
        <taxon>Neoteleostei</taxon>
        <taxon>Acanthomorphata</taxon>
        <taxon>Ovalentaria</taxon>
        <taxon>Pomacentridae</taxon>
        <taxon>Acanthochromis</taxon>
    </lineage>
</organism>
<proteinExistence type="predicted"/>
<feature type="transmembrane region" description="Helical" evidence="6">
    <location>
        <begin position="235"/>
        <end position="255"/>
    </location>
</feature>
<dbReference type="InterPro" id="IPR000725">
    <property type="entry name" value="Olfact_rcpt"/>
</dbReference>
<evidence type="ECO:0000256" key="6">
    <source>
        <dbReference type="SAM" id="Phobius"/>
    </source>
</evidence>
<dbReference type="GO" id="GO:0005549">
    <property type="term" value="F:odorant binding"/>
    <property type="evidence" value="ECO:0007669"/>
    <property type="project" value="TreeGrafter"/>
</dbReference>
<keyword evidence="9" id="KW-1185">Reference proteome</keyword>
<feature type="transmembrane region" description="Helical" evidence="6">
    <location>
        <begin position="23"/>
        <end position="49"/>
    </location>
</feature>
<feature type="transmembrane region" description="Helical" evidence="6">
    <location>
        <begin position="206"/>
        <end position="229"/>
    </location>
</feature>
<feature type="transmembrane region" description="Helical" evidence="6">
    <location>
        <begin position="56"/>
        <end position="73"/>
    </location>
</feature>
<dbReference type="PANTHER" id="PTHR26451:SF847">
    <property type="entry name" value="ODORANT RECEPTOR-RELATED"/>
    <property type="match status" value="1"/>
</dbReference>
<dbReference type="Proteomes" id="UP000257200">
    <property type="component" value="Unplaced"/>
</dbReference>
<dbReference type="Gene3D" id="1.20.1070.10">
    <property type="entry name" value="Rhodopsin 7-helix transmembrane proteins"/>
    <property type="match status" value="1"/>
</dbReference>
<feature type="transmembrane region" description="Helical" evidence="6">
    <location>
        <begin position="119"/>
        <end position="141"/>
    </location>
</feature>
<evidence type="ECO:0000256" key="2">
    <source>
        <dbReference type="ARBA" id="ARBA00022692"/>
    </source>
</evidence>
<keyword evidence="3 6" id="KW-1133">Transmembrane helix</keyword>
<dbReference type="Pfam" id="PF13853">
    <property type="entry name" value="7tm_4"/>
    <property type="match status" value="1"/>
</dbReference>
<feature type="domain" description="G-protein coupled receptors family 1 profile" evidence="7">
    <location>
        <begin position="91"/>
        <end position="253"/>
    </location>
</feature>
<evidence type="ECO:0000256" key="3">
    <source>
        <dbReference type="ARBA" id="ARBA00022989"/>
    </source>
</evidence>
<name>A0A3Q1F399_9TELE</name>
<dbReference type="InterPro" id="IPR017452">
    <property type="entry name" value="GPCR_Rhodpsn_7TM"/>
</dbReference>
<dbReference type="Ensembl" id="ENSAPOT00000031547.1">
    <property type="protein sequence ID" value="ENSAPOP00000011288.1"/>
    <property type="gene ID" value="ENSAPOG00000013868.1"/>
</dbReference>
<comment type="subcellular location">
    <subcellularLocation>
        <location evidence="1">Membrane</location>
        <topology evidence="1">Multi-pass membrane protein</topology>
    </subcellularLocation>
</comment>
<evidence type="ECO:0000259" key="7">
    <source>
        <dbReference type="PROSITE" id="PS50262"/>
    </source>
</evidence>
<accession>A0A3Q1F399</accession>
<reference evidence="8" key="1">
    <citation type="submission" date="2025-08" db="UniProtKB">
        <authorList>
            <consortium name="Ensembl"/>
        </authorList>
    </citation>
    <scope>IDENTIFICATION</scope>
</reference>
<dbReference type="GO" id="GO:0004984">
    <property type="term" value="F:olfactory receptor activity"/>
    <property type="evidence" value="ECO:0007669"/>
    <property type="project" value="InterPro"/>
</dbReference>
<keyword evidence="5" id="KW-0807">Transducer</keyword>
<dbReference type="SUPFAM" id="SSF81321">
    <property type="entry name" value="Family A G protein-coupled receptor-like"/>
    <property type="match status" value="1"/>
</dbReference>